<evidence type="ECO:0000256" key="1">
    <source>
        <dbReference type="PIRSR" id="PIRSR018249-1"/>
    </source>
</evidence>
<feature type="binding site" evidence="1">
    <location>
        <position position="27"/>
    </location>
    <ligand>
        <name>Zn(2+)</name>
        <dbReference type="ChEBI" id="CHEBI:29105"/>
    </ligand>
</feature>
<proteinExistence type="predicted"/>
<feature type="binding site" evidence="2">
    <location>
        <begin position="106"/>
        <end position="107"/>
    </location>
    <ligand>
        <name>S-adenosyl-L-methionine</name>
        <dbReference type="ChEBI" id="CHEBI:59789"/>
    </ligand>
</feature>
<feature type="binding site" evidence="1">
    <location>
        <position position="14"/>
    </location>
    <ligand>
        <name>Zn(2+)</name>
        <dbReference type="ChEBI" id="CHEBI:29105"/>
    </ligand>
</feature>
<dbReference type="InterPro" id="IPR048647">
    <property type="entry name" value="RlmA_N"/>
</dbReference>
<dbReference type="GO" id="GO:0008168">
    <property type="term" value="F:methyltransferase activity"/>
    <property type="evidence" value="ECO:0007669"/>
    <property type="project" value="UniProtKB-KW"/>
</dbReference>
<feature type="binding site" evidence="1">
    <location>
        <position position="11"/>
    </location>
    <ligand>
        <name>Zn(2+)</name>
        <dbReference type="ChEBI" id="CHEBI:29105"/>
    </ligand>
</feature>
<keyword evidence="5" id="KW-0489">Methyltransferase</keyword>
<evidence type="ECO:0000259" key="4">
    <source>
        <dbReference type="Pfam" id="PF21302"/>
    </source>
</evidence>
<accession>A0A4P7XEI6</accession>
<dbReference type="EMBL" id="CP031093">
    <property type="protein sequence ID" value="QCF25308.1"/>
    <property type="molecule type" value="Genomic_DNA"/>
</dbReference>
<sequence>MQVVPTTTLLCPLCSAPLQRAQRQWQCSSNHCFDIARQGYVNLLPVQHKKSREPGDSKAMVLARRNFLEQGFYRPIAEKLTALAVEKASVEPAASPFAVLDAGCGEGYYLEYLIRALGTLPQADRAVSAVGLDISKDAIAAAARRGRDIQWVVGTNVHPPLAPGSVDLLLCLFGFPSFRHFRSLLSEYGRCILVDPGPDHLIELRETIYPEVRRSPAPSLAEAEEQGLQLQHAETLRYTIGDMEQAQIHNLLSMTPHLYKASTEGKQSAANLARMDLTVDVVFRIVGAKPANEHQ</sequence>
<dbReference type="Proteomes" id="UP000298049">
    <property type="component" value="Chromosome"/>
</dbReference>
<evidence type="ECO:0000256" key="2">
    <source>
        <dbReference type="PIRSR" id="PIRSR018249-2"/>
    </source>
</evidence>
<dbReference type="InterPro" id="IPR041698">
    <property type="entry name" value="Methyltransf_25"/>
</dbReference>
<feature type="binding site" evidence="2">
    <location>
        <position position="200"/>
    </location>
    <ligand>
        <name>S-adenosyl-L-methionine</name>
        <dbReference type="ChEBI" id="CHEBI:59789"/>
    </ligand>
</feature>
<feature type="domain" description="Methyltransferase" evidence="3">
    <location>
        <begin position="99"/>
        <end position="190"/>
    </location>
</feature>
<organism evidence="5 6">
    <name type="scientific">Hydrocarboniclastica marina</name>
    <dbReference type="NCBI Taxonomy" id="2259620"/>
    <lineage>
        <taxon>Bacteria</taxon>
        <taxon>Pseudomonadati</taxon>
        <taxon>Pseudomonadota</taxon>
        <taxon>Gammaproteobacteria</taxon>
        <taxon>Alteromonadales</taxon>
        <taxon>Alteromonadaceae</taxon>
        <taxon>Hydrocarboniclastica</taxon>
    </lineage>
</organism>
<evidence type="ECO:0000313" key="6">
    <source>
        <dbReference type="Proteomes" id="UP000298049"/>
    </source>
</evidence>
<evidence type="ECO:0000259" key="3">
    <source>
        <dbReference type="Pfam" id="PF13649"/>
    </source>
</evidence>
<keyword evidence="2" id="KW-0949">S-adenosyl-L-methionine</keyword>
<feature type="binding site" evidence="1">
    <location>
        <position position="31"/>
    </location>
    <ligand>
        <name>Zn(2+)</name>
        <dbReference type="ChEBI" id="CHEBI:29105"/>
    </ligand>
</feature>
<dbReference type="RefSeq" id="WP_136547449.1">
    <property type="nucleotide sequence ID" value="NZ_CP031093.1"/>
</dbReference>
<reference evidence="5 6" key="1">
    <citation type="submission" date="2018-07" db="EMBL/GenBank/DDBJ databases">
        <title>Marsedoiliclastica nanhaica gen. nov. sp. nov., a novel marine hydrocarbonoclastic bacterium isolated from an in-situ enriched hydrocarbon-degrading consortium in deep-sea sediment.</title>
        <authorList>
            <person name="Dong C."/>
            <person name="Ma T."/>
            <person name="Liu R."/>
            <person name="Shao Z."/>
        </authorList>
    </citation>
    <scope>NUCLEOTIDE SEQUENCE [LARGE SCALE GENOMIC DNA]</scope>
    <source>
        <strain evidence="6">soil36-7</strain>
    </source>
</reference>
<gene>
    <name evidence="5" type="ORF">soil367_04830</name>
</gene>
<protein>
    <submittedName>
        <fullName evidence="5">Methyltransferase domain-containing protein</fullName>
    </submittedName>
</protein>
<dbReference type="PIRSF" id="PIRSF018249">
    <property type="entry name" value="MyrA_prd"/>
    <property type="match status" value="1"/>
</dbReference>
<dbReference type="InterPro" id="IPR050508">
    <property type="entry name" value="Methyltransf_Superfamily"/>
</dbReference>
<dbReference type="CDD" id="cd02440">
    <property type="entry name" value="AdoMet_MTases"/>
    <property type="match status" value="1"/>
</dbReference>
<keyword evidence="1" id="KW-0479">Metal-binding</keyword>
<dbReference type="AlphaFoldDB" id="A0A4P7XEI6"/>
<name>A0A4P7XEI6_9ALTE</name>
<keyword evidence="6" id="KW-1185">Reference proteome</keyword>
<dbReference type="KEGG" id="hmi:soil367_04830"/>
<evidence type="ECO:0000313" key="5">
    <source>
        <dbReference type="EMBL" id="QCF25308.1"/>
    </source>
</evidence>
<dbReference type="Gene3D" id="3.40.50.150">
    <property type="entry name" value="Vaccinia Virus protein VP39"/>
    <property type="match status" value="1"/>
</dbReference>
<dbReference type="Pfam" id="PF21302">
    <property type="entry name" value="Zn_ribbon_RlmA"/>
    <property type="match status" value="1"/>
</dbReference>
<dbReference type="Pfam" id="PF13649">
    <property type="entry name" value="Methyltransf_25"/>
    <property type="match status" value="1"/>
</dbReference>
<dbReference type="GO" id="GO:0032259">
    <property type="term" value="P:methylation"/>
    <property type="evidence" value="ECO:0007669"/>
    <property type="project" value="UniProtKB-KW"/>
</dbReference>
<dbReference type="PANTHER" id="PTHR42912:SF45">
    <property type="entry name" value="23S RRNA (GUANINE(745)-N(1))-METHYLTRANSFERASE"/>
    <property type="match status" value="1"/>
</dbReference>
<dbReference type="SUPFAM" id="SSF53335">
    <property type="entry name" value="S-adenosyl-L-methionine-dependent methyltransferases"/>
    <property type="match status" value="1"/>
</dbReference>
<feature type="domain" description="23S rRNA (guanine(745)-N(1))-methyltransferase N-terminal" evidence="4">
    <location>
        <begin position="10"/>
        <end position="52"/>
    </location>
</feature>
<dbReference type="InterPro" id="IPR029063">
    <property type="entry name" value="SAM-dependent_MTases_sf"/>
</dbReference>
<feature type="binding site" evidence="2">
    <location>
        <position position="73"/>
    </location>
    <ligand>
        <name>S-adenosyl-L-methionine</name>
        <dbReference type="ChEBI" id="CHEBI:59789"/>
    </ligand>
</feature>
<dbReference type="InterPro" id="IPR016718">
    <property type="entry name" value="rRNA_m1G-MeTrfase_A_prd"/>
</dbReference>
<dbReference type="OrthoDB" id="108476at2"/>
<dbReference type="GO" id="GO:0046872">
    <property type="term" value="F:metal ion binding"/>
    <property type="evidence" value="ECO:0007669"/>
    <property type="project" value="UniProtKB-KW"/>
</dbReference>
<keyword evidence="1" id="KW-0862">Zinc</keyword>
<keyword evidence="5" id="KW-0808">Transferase</keyword>
<dbReference type="PANTHER" id="PTHR42912">
    <property type="entry name" value="METHYLTRANSFERASE"/>
    <property type="match status" value="1"/>
</dbReference>